<evidence type="ECO:0000313" key="3">
    <source>
        <dbReference type="Proteomes" id="UP000185663"/>
    </source>
</evidence>
<dbReference type="AlphaFoldDB" id="A0A1H1QDG6"/>
<gene>
    <name evidence="2" type="ORF">SAMN04489860_1053</name>
</gene>
<evidence type="ECO:0000256" key="1">
    <source>
        <dbReference type="SAM" id="MobiDB-lite"/>
    </source>
</evidence>
<protein>
    <submittedName>
        <fullName evidence="2">Uncharacterized protein</fullName>
    </submittedName>
</protein>
<feature type="compositionally biased region" description="Basic and acidic residues" evidence="1">
    <location>
        <begin position="22"/>
        <end position="43"/>
    </location>
</feature>
<dbReference type="EMBL" id="LT629776">
    <property type="protein sequence ID" value="SDS21424.1"/>
    <property type="molecule type" value="Genomic_DNA"/>
</dbReference>
<name>A0A1H1QDG6_9CELL</name>
<organism evidence="2 3">
    <name type="scientific">Paraoerskovia marina</name>
    <dbReference type="NCBI Taxonomy" id="545619"/>
    <lineage>
        <taxon>Bacteria</taxon>
        <taxon>Bacillati</taxon>
        <taxon>Actinomycetota</taxon>
        <taxon>Actinomycetes</taxon>
        <taxon>Micrococcales</taxon>
        <taxon>Cellulomonadaceae</taxon>
        <taxon>Paraoerskovia</taxon>
    </lineage>
</organism>
<dbReference type="Proteomes" id="UP000185663">
    <property type="component" value="Chromosome I"/>
</dbReference>
<accession>A0A1H1QDG6</accession>
<feature type="region of interest" description="Disordered" evidence="1">
    <location>
        <begin position="1"/>
        <end position="43"/>
    </location>
</feature>
<reference evidence="2 3" key="1">
    <citation type="submission" date="2016-10" db="EMBL/GenBank/DDBJ databases">
        <authorList>
            <person name="de Groot N.N."/>
        </authorList>
    </citation>
    <scope>NUCLEOTIDE SEQUENCE [LARGE SCALE GENOMIC DNA]</scope>
    <source>
        <strain evidence="2 3">DSM 22126</strain>
    </source>
</reference>
<keyword evidence="3" id="KW-1185">Reference proteome</keyword>
<sequence>MVRPGTETSGGGGSTSDDVPEPSERPDDANDARLRRDVPPHWG</sequence>
<evidence type="ECO:0000313" key="2">
    <source>
        <dbReference type="EMBL" id="SDS21424.1"/>
    </source>
</evidence>
<proteinExistence type="predicted"/>